<dbReference type="AlphaFoldDB" id="A0A2N6VNP7"/>
<dbReference type="Pfam" id="PF13649">
    <property type="entry name" value="Methyltransf_25"/>
    <property type="match status" value="1"/>
</dbReference>
<proteinExistence type="predicted"/>
<dbReference type="Gene3D" id="3.40.50.150">
    <property type="entry name" value="Vaccinia Virus protein VP39"/>
    <property type="match status" value="1"/>
</dbReference>
<sequence>MPEEEELLTKSAYDTVANVYADHFRSAEPENPLELAMIDHFVDLVPSPRRVLDAGCGAGRMLPHLAARGCQPMGIDLSGEMIRRASLDHPEFPCRVGSLTHIEEETASFDGVFSWYSTIHNPDVDLDVMLTEMTRVLRPGGVLLIAFQVGAGMRRVGQAFENLGYDIVMNRYHRSSEDMVTRLVQQGLDVLARLEREPVGAEADPQAVLVAQKPHSSEQSAPS</sequence>
<protein>
    <submittedName>
        <fullName evidence="6">Class I SAM-dependent methyltransferase</fullName>
    </submittedName>
</protein>
<evidence type="ECO:0000256" key="1">
    <source>
        <dbReference type="ARBA" id="ARBA00022603"/>
    </source>
</evidence>
<evidence type="ECO:0000256" key="2">
    <source>
        <dbReference type="ARBA" id="ARBA00022679"/>
    </source>
</evidence>
<dbReference type="OrthoDB" id="9795634at2"/>
<dbReference type="RefSeq" id="WP_102238728.1">
    <property type="nucleotide sequence ID" value="NZ_PNHK01000002.1"/>
</dbReference>
<evidence type="ECO:0000259" key="5">
    <source>
        <dbReference type="Pfam" id="PF13649"/>
    </source>
</evidence>
<dbReference type="SUPFAM" id="SSF53335">
    <property type="entry name" value="S-adenosyl-L-methionine-dependent methyltransferases"/>
    <property type="match status" value="1"/>
</dbReference>
<evidence type="ECO:0000256" key="4">
    <source>
        <dbReference type="SAM" id="MobiDB-lite"/>
    </source>
</evidence>
<keyword evidence="3" id="KW-0949">S-adenosyl-L-methionine</keyword>
<dbReference type="GO" id="GO:0032259">
    <property type="term" value="P:methylation"/>
    <property type="evidence" value="ECO:0007669"/>
    <property type="project" value="UniProtKB-KW"/>
</dbReference>
<comment type="caution">
    <text evidence="6">The sequence shown here is derived from an EMBL/GenBank/DDBJ whole genome shotgun (WGS) entry which is preliminary data.</text>
</comment>
<evidence type="ECO:0000256" key="3">
    <source>
        <dbReference type="ARBA" id="ARBA00022691"/>
    </source>
</evidence>
<evidence type="ECO:0000313" key="7">
    <source>
        <dbReference type="Proteomes" id="UP000235598"/>
    </source>
</evidence>
<dbReference type="EMBL" id="PNHK01000002">
    <property type="protein sequence ID" value="PMD05709.1"/>
    <property type="molecule type" value="Genomic_DNA"/>
</dbReference>
<dbReference type="InterPro" id="IPR029063">
    <property type="entry name" value="SAM-dependent_MTases_sf"/>
</dbReference>
<dbReference type="Proteomes" id="UP000235598">
    <property type="component" value="Unassembled WGS sequence"/>
</dbReference>
<organism evidence="6 7">
    <name type="scientific">Brevibacterium paucivorans</name>
    <dbReference type="NCBI Taxonomy" id="170994"/>
    <lineage>
        <taxon>Bacteria</taxon>
        <taxon>Bacillati</taxon>
        <taxon>Actinomycetota</taxon>
        <taxon>Actinomycetes</taxon>
        <taxon>Micrococcales</taxon>
        <taxon>Brevibacteriaceae</taxon>
        <taxon>Brevibacterium</taxon>
    </lineage>
</organism>
<feature type="domain" description="Methyltransferase" evidence="5">
    <location>
        <begin position="51"/>
        <end position="141"/>
    </location>
</feature>
<evidence type="ECO:0000313" key="6">
    <source>
        <dbReference type="EMBL" id="PMD05709.1"/>
    </source>
</evidence>
<feature type="region of interest" description="Disordered" evidence="4">
    <location>
        <begin position="203"/>
        <end position="223"/>
    </location>
</feature>
<dbReference type="CDD" id="cd02440">
    <property type="entry name" value="AdoMet_MTases"/>
    <property type="match status" value="1"/>
</dbReference>
<dbReference type="PANTHER" id="PTHR43464">
    <property type="entry name" value="METHYLTRANSFERASE"/>
    <property type="match status" value="1"/>
</dbReference>
<dbReference type="PANTHER" id="PTHR43464:SF19">
    <property type="entry name" value="UBIQUINONE BIOSYNTHESIS O-METHYLTRANSFERASE, MITOCHONDRIAL"/>
    <property type="match status" value="1"/>
</dbReference>
<name>A0A2N6VNP7_9MICO</name>
<reference evidence="6 7" key="1">
    <citation type="submission" date="2017-09" db="EMBL/GenBank/DDBJ databases">
        <title>Bacterial strain isolated from the female urinary microbiota.</title>
        <authorList>
            <person name="Thomas-White K."/>
            <person name="Kumar N."/>
            <person name="Forster S."/>
            <person name="Putonti C."/>
            <person name="Lawley T."/>
            <person name="Wolfe A.J."/>
        </authorList>
    </citation>
    <scope>NUCLEOTIDE SEQUENCE [LARGE SCALE GENOMIC DNA]</scope>
    <source>
        <strain evidence="6 7">UMB1301</strain>
    </source>
</reference>
<accession>A0A2N6VNP7</accession>
<dbReference type="InterPro" id="IPR041698">
    <property type="entry name" value="Methyltransf_25"/>
</dbReference>
<keyword evidence="1 6" id="KW-0489">Methyltransferase</keyword>
<gene>
    <name evidence="6" type="ORF">CJ199_06820</name>
</gene>
<keyword evidence="2 6" id="KW-0808">Transferase</keyword>
<dbReference type="GO" id="GO:0008168">
    <property type="term" value="F:methyltransferase activity"/>
    <property type="evidence" value="ECO:0007669"/>
    <property type="project" value="UniProtKB-KW"/>
</dbReference>